<dbReference type="Proteomes" id="UP000326396">
    <property type="component" value="Linkage Group LG6"/>
</dbReference>
<keyword evidence="2" id="KW-1185">Reference proteome</keyword>
<evidence type="ECO:0000313" key="1">
    <source>
        <dbReference type="EMBL" id="KAD3337655.1"/>
    </source>
</evidence>
<dbReference type="AlphaFoldDB" id="A0A5N6MAI2"/>
<sequence>MDQKNLRFLRISSRYAKPCVASCRVNHNYNWVRLLPYLLRGKYDVAPIYALWGKYGCSSTRYWVSMGAPVLVTGTCYWVSMDLQNASADQIKGIVRNHETKKNFKVLNFWTCRGTRRIFEDPSRYAMDQKYLRFLRISSRYAKPCVASCRGTRQVRRLENGIKRSDLHQETYFLSSLRRLSHQTRKTHFQSIKTSILKASQGLDRTRERFCKSGSSFYPQNSAG</sequence>
<reference evidence="1 2" key="1">
    <citation type="submission" date="2019-05" db="EMBL/GenBank/DDBJ databases">
        <title>Mikania micrantha, genome provides insights into the molecular mechanism of rapid growth.</title>
        <authorList>
            <person name="Liu B."/>
        </authorList>
    </citation>
    <scope>NUCLEOTIDE SEQUENCE [LARGE SCALE GENOMIC DNA]</scope>
    <source>
        <strain evidence="1">NLD-2019</strain>
        <tissue evidence="1">Leaf</tissue>
    </source>
</reference>
<name>A0A5N6MAI2_9ASTR</name>
<organism evidence="1 2">
    <name type="scientific">Mikania micrantha</name>
    <name type="common">bitter vine</name>
    <dbReference type="NCBI Taxonomy" id="192012"/>
    <lineage>
        <taxon>Eukaryota</taxon>
        <taxon>Viridiplantae</taxon>
        <taxon>Streptophyta</taxon>
        <taxon>Embryophyta</taxon>
        <taxon>Tracheophyta</taxon>
        <taxon>Spermatophyta</taxon>
        <taxon>Magnoliopsida</taxon>
        <taxon>eudicotyledons</taxon>
        <taxon>Gunneridae</taxon>
        <taxon>Pentapetalae</taxon>
        <taxon>asterids</taxon>
        <taxon>campanulids</taxon>
        <taxon>Asterales</taxon>
        <taxon>Asteraceae</taxon>
        <taxon>Asteroideae</taxon>
        <taxon>Heliantheae alliance</taxon>
        <taxon>Eupatorieae</taxon>
        <taxon>Mikania</taxon>
    </lineage>
</organism>
<comment type="caution">
    <text evidence="1">The sequence shown here is derived from an EMBL/GenBank/DDBJ whole genome shotgun (WGS) entry which is preliminary data.</text>
</comment>
<gene>
    <name evidence="1" type="ORF">E3N88_33175</name>
</gene>
<evidence type="ECO:0000313" key="2">
    <source>
        <dbReference type="Proteomes" id="UP000326396"/>
    </source>
</evidence>
<dbReference type="EMBL" id="SZYD01000016">
    <property type="protein sequence ID" value="KAD3337655.1"/>
    <property type="molecule type" value="Genomic_DNA"/>
</dbReference>
<accession>A0A5N6MAI2</accession>
<proteinExistence type="predicted"/>
<protein>
    <submittedName>
        <fullName evidence="1">Uncharacterized protein</fullName>
    </submittedName>
</protein>